<feature type="transmembrane region" description="Helical" evidence="1">
    <location>
        <begin position="272"/>
        <end position="296"/>
    </location>
</feature>
<dbReference type="AlphaFoldDB" id="A0AAD6C435"/>
<keyword evidence="1" id="KW-0472">Membrane</keyword>
<evidence type="ECO:0000313" key="3">
    <source>
        <dbReference type="EMBL" id="KAJ5449868.1"/>
    </source>
</evidence>
<accession>A0AAD6C435</accession>
<keyword evidence="2" id="KW-0732">Signal</keyword>
<dbReference type="EMBL" id="JAPVEA010000006">
    <property type="protein sequence ID" value="KAJ5449868.1"/>
    <property type="molecule type" value="Genomic_DNA"/>
</dbReference>
<evidence type="ECO:0000256" key="1">
    <source>
        <dbReference type="SAM" id="Phobius"/>
    </source>
</evidence>
<feature type="signal peptide" evidence="2">
    <location>
        <begin position="1"/>
        <end position="15"/>
    </location>
</feature>
<evidence type="ECO:0000256" key="2">
    <source>
        <dbReference type="SAM" id="SignalP"/>
    </source>
</evidence>
<comment type="caution">
    <text evidence="3">The sequence shown here is derived from an EMBL/GenBank/DDBJ whole genome shotgun (WGS) entry which is preliminary data.</text>
</comment>
<dbReference type="RefSeq" id="XP_056765403.1">
    <property type="nucleotide sequence ID" value="XM_056909699.1"/>
</dbReference>
<reference evidence="3" key="2">
    <citation type="journal article" date="2023" name="IMA Fungus">
        <title>Comparative genomic study of the Penicillium genus elucidates a diverse pangenome and 15 lateral gene transfer events.</title>
        <authorList>
            <person name="Petersen C."/>
            <person name="Sorensen T."/>
            <person name="Nielsen M.R."/>
            <person name="Sondergaard T.E."/>
            <person name="Sorensen J.L."/>
            <person name="Fitzpatrick D.A."/>
            <person name="Frisvad J.C."/>
            <person name="Nielsen K.L."/>
        </authorList>
    </citation>
    <scope>NUCLEOTIDE SEQUENCE</scope>
    <source>
        <strain evidence="3">IBT 16125</strain>
    </source>
</reference>
<organism evidence="3 4">
    <name type="scientific">Penicillium daleae</name>
    <dbReference type="NCBI Taxonomy" id="63821"/>
    <lineage>
        <taxon>Eukaryota</taxon>
        <taxon>Fungi</taxon>
        <taxon>Dikarya</taxon>
        <taxon>Ascomycota</taxon>
        <taxon>Pezizomycotina</taxon>
        <taxon>Eurotiomycetes</taxon>
        <taxon>Eurotiomycetidae</taxon>
        <taxon>Eurotiales</taxon>
        <taxon>Aspergillaceae</taxon>
        <taxon>Penicillium</taxon>
    </lineage>
</organism>
<proteinExistence type="predicted"/>
<feature type="chain" id="PRO_5041979639" evidence="2">
    <location>
        <begin position="16"/>
        <end position="367"/>
    </location>
</feature>
<dbReference type="Proteomes" id="UP001213681">
    <property type="component" value="Unassembled WGS sequence"/>
</dbReference>
<dbReference type="GeneID" id="81599942"/>
<evidence type="ECO:0000313" key="4">
    <source>
        <dbReference type="Proteomes" id="UP001213681"/>
    </source>
</evidence>
<keyword evidence="4" id="KW-1185">Reference proteome</keyword>
<name>A0AAD6C435_9EURO</name>
<sequence length="367" mass="40213">MVILFALSKVTDLLTTTFVVQVEVNSRCQFGEGLVLNTTGPFLTAAPPSNGIPYIVAHNAQYFSLNNTCPIGIYAKVNRDITFCPDTQDILGSWVCSTGDTRTYTPGYNQLSLAEDLINQGLLYPNATFEYSGFGGGYYNHLVAWSSSAALSGNAINTTWDVRAAIQTNASPFDDNVTMLGISCSMTAPPVETIIRAMNSTATLEGWKATFQGLMYYGTGTPCVTNPALELAILLNTLTMVQGGDNILLSIRAPNADQTQGCIVPATDVPPVIMALVLIVAGSFVSLIVVFLVYTWQMRFTHRGLQPSIKYLPDGVIGWAVKAAQEHRDSREPDDGQYARVRRREIKNWLIGYEDGQPRLRMLQPYR</sequence>
<gene>
    <name evidence="3" type="ORF">N7458_006317</name>
</gene>
<keyword evidence="1" id="KW-1133">Transmembrane helix</keyword>
<reference evidence="3" key="1">
    <citation type="submission" date="2022-12" db="EMBL/GenBank/DDBJ databases">
        <authorList>
            <person name="Petersen C."/>
        </authorList>
    </citation>
    <scope>NUCLEOTIDE SEQUENCE</scope>
    <source>
        <strain evidence="3">IBT 16125</strain>
    </source>
</reference>
<protein>
    <submittedName>
        <fullName evidence="3">Uncharacterized protein</fullName>
    </submittedName>
</protein>
<keyword evidence="1" id="KW-0812">Transmembrane</keyword>